<proteinExistence type="predicted"/>
<feature type="transmembrane region" description="Helical" evidence="1">
    <location>
        <begin position="322"/>
        <end position="340"/>
    </location>
</feature>
<comment type="caution">
    <text evidence="2">The sequence shown here is derived from an EMBL/GenBank/DDBJ whole genome shotgun (WGS) entry which is preliminary data.</text>
</comment>
<organism evidence="2 3">
    <name type="scientific">Penicillium daleae</name>
    <dbReference type="NCBI Taxonomy" id="63821"/>
    <lineage>
        <taxon>Eukaryota</taxon>
        <taxon>Fungi</taxon>
        <taxon>Dikarya</taxon>
        <taxon>Ascomycota</taxon>
        <taxon>Pezizomycotina</taxon>
        <taxon>Eurotiomycetes</taxon>
        <taxon>Eurotiomycetidae</taxon>
        <taxon>Eurotiales</taxon>
        <taxon>Aspergillaceae</taxon>
        <taxon>Penicillium</taxon>
    </lineage>
</organism>
<evidence type="ECO:0000313" key="2">
    <source>
        <dbReference type="EMBL" id="KAJ5455538.1"/>
    </source>
</evidence>
<reference evidence="2" key="1">
    <citation type="submission" date="2022-12" db="EMBL/GenBank/DDBJ databases">
        <authorList>
            <person name="Petersen C."/>
        </authorList>
    </citation>
    <scope>NUCLEOTIDE SEQUENCE</scope>
    <source>
        <strain evidence="2">IBT 16125</strain>
    </source>
</reference>
<accession>A0AAD6CAU8</accession>
<reference evidence="2" key="2">
    <citation type="journal article" date="2023" name="IMA Fungus">
        <title>Comparative genomic study of the Penicillium genus elucidates a diverse pangenome and 15 lateral gene transfer events.</title>
        <authorList>
            <person name="Petersen C."/>
            <person name="Sorensen T."/>
            <person name="Nielsen M.R."/>
            <person name="Sondergaard T.E."/>
            <person name="Sorensen J.L."/>
            <person name="Fitzpatrick D.A."/>
            <person name="Frisvad J.C."/>
            <person name="Nielsen K.L."/>
        </authorList>
    </citation>
    <scope>NUCLEOTIDE SEQUENCE</scope>
    <source>
        <strain evidence="2">IBT 16125</strain>
    </source>
</reference>
<dbReference type="AlphaFoldDB" id="A0AAD6CAU8"/>
<protein>
    <submittedName>
        <fullName evidence="2">Uncharacterized protein</fullName>
    </submittedName>
</protein>
<keyword evidence="1" id="KW-0812">Transmembrane</keyword>
<keyword evidence="1" id="KW-0472">Membrane</keyword>
<evidence type="ECO:0000313" key="3">
    <source>
        <dbReference type="Proteomes" id="UP001213681"/>
    </source>
</evidence>
<dbReference type="Gene3D" id="1.10.530.10">
    <property type="match status" value="1"/>
</dbReference>
<evidence type="ECO:0000256" key="1">
    <source>
        <dbReference type="SAM" id="Phobius"/>
    </source>
</evidence>
<dbReference type="RefSeq" id="XP_056767911.1">
    <property type="nucleotide sequence ID" value="XM_056907184.1"/>
</dbReference>
<dbReference type="Proteomes" id="UP001213681">
    <property type="component" value="Unassembled WGS sequence"/>
</dbReference>
<dbReference type="EMBL" id="JAPVEA010000004">
    <property type="protein sequence ID" value="KAJ5455538.1"/>
    <property type="molecule type" value="Genomic_DNA"/>
</dbReference>
<name>A0AAD6CAU8_9EURO</name>
<gene>
    <name evidence="2" type="ORF">N7458_003802</name>
</gene>
<sequence>MTSGTPVDDPVLPVPPRRDEDAHHLAWTDWARRAPGQKLTTEKERNVLICSTEVVRAVKSGYIKPEHARKAYEVMLLTGHRESDFNARATNSKSSATGMFQQIEAFHQRSPLNSPSVRKVLLTVEQRMDVATAAGFFLRQLAHCPNWQEMKINKAAYEVQKFRLKDMHRYEDPAITREIVCLSGALFPGQASMIDNAVYSNADRAKLSCQSSGAFSCKVGGCDEDVPEPSTEVTGEERPVPRLHIPMHVPAIDLTPKDPMPKEARDKWDHAIQTGSTGVVTAIVGMGGGAALGAATGGGVTIVPSGTGLALAFNLLHPAGQVGAVIGLGVVGTCFAWHYFTRDRL</sequence>
<keyword evidence="1" id="KW-1133">Transmembrane helix</keyword>
<dbReference type="GeneID" id="81597427"/>
<keyword evidence="3" id="KW-1185">Reference proteome</keyword>